<evidence type="ECO:0000256" key="4">
    <source>
        <dbReference type="HAMAP-Rule" id="MF_01151"/>
    </source>
</evidence>
<evidence type="ECO:0000256" key="6">
    <source>
        <dbReference type="SAM" id="Coils"/>
    </source>
</evidence>
<dbReference type="GO" id="GO:0005737">
    <property type="term" value="C:cytoplasm"/>
    <property type="evidence" value="ECO:0007669"/>
    <property type="project" value="UniProtKB-SubCell"/>
</dbReference>
<comment type="function">
    <text evidence="4">Participates actively in the response to hyperosmotic and heat shock by preventing the aggregation of stress-denatured proteins, in association with DnaK and GrpE. It is the nucleotide exchange factor for DnaK and may function as a thermosensor. Unfolded proteins bind initially to DnaJ; upon interaction with the DnaJ-bound protein, DnaK hydrolyzes its bound ATP, resulting in the formation of a stable complex. GrpE releases ADP from DnaK; ATP binding to DnaK triggers the release of the substrate protein, thus completing the reaction cycle. Several rounds of ATP-dependent interactions between DnaJ, DnaK and GrpE are required for fully efficient folding.</text>
</comment>
<dbReference type="PROSITE" id="PS00326">
    <property type="entry name" value="TROPOMYOSIN"/>
    <property type="match status" value="1"/>
</dbReference>
<evidence type="ECO:0000256" key="1">
    <source>
        <dbReference type="ARBA" id="ARBA00009054"/>
    </source>
</evidence>
<feature type="region of interest" description="Disordered" evidence="7">
    <location>
        <begin position="295"/>
        <end position="337"/>
    </location>
</feature>
<dbReference type="PRINTS" id="PR00773">
    <property type="entry name" value="GRPEPROTEIN"/>
</dbReference>
<dbReference type="Gene3D" id="2.30.22.10">
    <property type="entry name" value="Head domain of nucleotide exchange factor GrpE"/>
    <property type="match status" value="1"/>
</dbReference>
<protein>
    <recommendedName>
        <fullName evidence="4">Protein GrpE</fullName>
    </recommendedName>
    <alternativeName>
        <fullName evidence="4">HSP-70 cofactor</fullName>
    </alternativeName>
</protein>
<keyword evidence="4" id="KW-0346">Stress response</keyword>
<feature type="region of interest" description="Disordered" evidence="7">
    <location>
        <begin position="209"/>
        <end position="263"/>
    </location>
</feature>
<dbReference type="PANTHER" id="PTHR21237">
    <property type="entry name" value="GRPE PROTEIN"/>
    <property type="match status" value="1"/>
</dbReference>
<comment type="similarity">
    <text evidence="1 4 5">Belongs to the GrpE family.</text>
</comment>
<feature type="compositionally biased region" description="Low complexity" evidence="7">
    <location>
        <begin position="216"/>
        <end position="227"/>
    </location>
</feature>
<keyword evidence="4" id="KW-0963">Cytoplasm</keyword>
<feature type="coiled-coil region" evidence="6">
    <location>
        <begin position="56"/>
        <end position="97"/>
    </location>
</feature>
<feature type="compositionally biased region" description="Polar residues" evidence="7">
    <location>
        <begin position="44"/>
        <end position="53"/>
    </location>
</feature>
<accession>A0A8J7PKC6</accession>
<proteinExistence type="inferred from homology"/>
<dbReference type="AlphaFoldDB" id="A0A8J7PKC6"/>
<feature type="compositionally biased region" description="Polar residues" evidence="7">
    <location>
        <begin position="228"/>
        <end position="243"/>
    </location>
</feature>
<feature type="region of interest" description="Disordered" evidence="7">
    <location>
        <begin position="268"/>
        <end position="287"/>
    </location>
</feature>
<organism evidence="8 9">
    <name type="scientific">Candidatus Obscuribacter phosphatis</name>
    <dbReference type="NCBI Taxonomy" id="1906157"/>
    <lineage>
        <taxon>Bacteria</taxon>
        <taxon>Bacillati</taxon>
        <taxon>Candidatus Melainabacteria</taxon>
        <taxon>Candidatus Obscuribacterales</taxon>
        <taxon>Candidatus Obscuribacteraceae</taxon>
        <taxon>Candidatus Obscuribacter</taxon>
    </lineage>
</organism>
<feature type="region of interest" description="Disordered" evidence="7">
    <location>
        <begin position="29"/>
        <end position="53"/>
    </location>
</feature>
<comment type="subunit">
    <text evidence="4">Homodimer.</text>
</comment>
<dbReference type="PANTHER" id="PTHR21237:SF23">
    <property type="entry name" value="GRPE PROTEIN HOMOLOG, MITOCHONDRIAL"/>
    <property type="match status" value="1"/>
</dbReference>
<dbReference type="Proteomes" id="UP000664277">
    <property type="component" value="Unassembled WGS sequence"/>
</dbReference>
<evidence type="ECO:0000256" key="7">
    <source>
        <dbReference type="SAM" id="MobiDB-lite"/>
    </source>
</evidence>
<comment type="subcellular location">
    <subcellularLocation>
        <location evidence="4">Cytoplasm</location>
    </subcellularLocation>
</comment>
<name>A0A8J7PKC6_9BACT</name>
<evidence type="ECO:0000313" key="8">
    <source>
        <dbReference type="EMBL" id="MBN8659447.1"/>
    </source>
</evidence>
<dbReference type="CDD" id="cd00446">
    <property type="entry name" value="GrpE"/>
    <property type="match status" value="1"/>
</dbReference>
<dbReference type="Gene3D" id="3.90.20.20">
    <property type="match status" value="1"/>
</dbReference>
<keyword evidence="3 4" id="KW-0143">Chaperone</keyword>
<dbReference type="GO" id="GO:0006457">
    <property type="term" value="P:protein folding"/>
    <property type="evidence" value="ECO:0007669"/>
    <property type="project" value="InterPro"/>
</dbReference>
<dbReference type="GO" id="GO:0000774">
    <property type="term" value="F:adenyl-nucleotide exchange factor activity"/>
    <property type="evidence" value="ECO:0007669"/>
    <property type="project" value="InterPro"/>
</dbReference>
<dbReference type="InterPro" id="IPR009012">
    <property type="entry name" value="GrpE_head"/>
</dbReference>
<dbReference type="GO" id="GO:0051082">
    <property type="term" value="F:unfolded protein binding"/>
    <property type="evidence" value="ECO:0007669"/>
    <property type="project" value="TreeGrafter"/>
</dbReference>
<comment type="caution">
    <text evidence="8">The sequence shown here is derived from an EMBL/GenBank/DDBJ whole genome shotgun (WGS) entry which is preliminary data.</text>
</comment>
<sequence>MEDNQNNQDEQPVDRNDRAKAFFRAMYAGGEPDPDQFGIDVGQKQAQSDSVSQAAIAHLEGQLKEAEQRATDAESLYKRMAADFDNFRKRMEREREEFQSIGMQKAFEAILPALDDLDMASSRLNENTDSKVMFDSMKMVFTRLSRCLEQIGIKKMVVVGQPFDPRVHEPVQEIATREVEPGAVVHELRAGWNFKEKTLRPALVNVATAPSEDEAAAPASEASSETPGQENTAEAVSTVSAETTVPDFDKARPTAQEVVSNGAGVETCDTLDALDSPGTMRSTQDLPIEEIKAAIAEAEEREKAESAESEEESPESGKPNTAKEETGKVYDLSDADV</sequence>
<dbReference type="InterPro" id="IPR013805">
    <property type="entry name" value="GrpE_CC"/>
</dbReference>
<dbReference type="SUPFAM" id="SSF58014">
    <property type="entry name" value="Coiled-coil domain of nucleotide exchange factor GrpE"/>
    <property type="match status" value="1"/>
</dbReference>
<evidence type="ECO:0000256" key="5">
    <source>
        <dbReference type="RuleBase" id="RU004478"/>
    </source>
</evidence>
<evidence type="ECO:0000313" key="9">
    <source>
        <dbReference type="Proteomes" id="UP000664277"/>
    </source>
</evidence>
<reference evidence="8" key="1">
    <citation type="submission" date="2021-02" db="EMBL/GenBank/DDBJ databases">
        <title>Genome-Resolved Metagenomics of a Microbial Community Performing Photosynthetic Biological Nutrient Removal.</title>
        <authorList>
            <person name="Mcdaniel E.A."/>
        </authorList>
    </citation>
    <scope>NUCLEOTIDE SEQUENCE</scope>
    <source>
        <strain evidence="8">UWPOB_OBS1</strain>
    </source>
</reference>
<gene>
    <name evidence="4" type="primary">grpE</name>
    <name evidence="8" type="ORF">J0M35_03720</name>
</gene>
<dbReference type="InterPro" id="IPR000740">
    <property type="entry name" value="GrpE"/>
</dbReference>
<evidence type="ECO:0000256" key="2">
    <source>
        <dbReference type="ARBA" id="ARBA00023054"/>
    </source>
</evidence>
<dbReference type="Pfam" id="PF01025">
    <property type="entry name" value="GrpE"/>
    <property type="match status" value="1"/>
</dbReference>
<dbReference type="InterPro" id="IPR000533">
    <property type="entry name" value="Tropomyosin"/>
</dbReference>
<dbReference type="SUPFAM" id="SSF51064">
    <property type="entry name" value="Head domain of nucleotide exchange factor GrpE"/>
    <property type="match status" value="1"/>
</dbReference>
<keyword evidence="2 6" id="KW-0175">Coiled coil</keyword>
<dbReference type="GO" id="GO:0051087">
    <property type="term" value="F:protein-folding chaperone binding"/>
    <property type="evidence" value="ECO:0007669"/>
    <property type="project" value="InterPro"/>
</dbReference>
<dbReference type="HAMAP" id="MF_01151">
    <property type="entry name" value="GrpE"/>
    <property type="match status" value="1"/>
</dbReference>
<dbReference type="GO" id="GO:0042803">
    <property type="term" value="F:protein homodimerization activity"/>
    <property type="evidence" value="ECO:0007669"/>
    <property type="project" value="InterPro"/>
</dbReference>
<evidence type="ECO:0000256" key="3">
    <source>
        <dbReference type="ARBA" id="ARBA00023186"/>
    </source>
</evidence>
<dbReference type="EMBL" id="JAFLCK010000003">
    <property type="protein sequence ID" value="MBN8659447.1"/>
    <property type="molecule type" value="Genomic_DNA"/>
</dbReference>